<dbReference type="RefSeq" id="WP_174681204.1">
    <property type="nucleotide sequence ID" value="NZ_JABUQZ010000001.1"/>
</dbReference>
<organism evidence="2 4">
    <name type="scientific">Haloterrigena gelatinilytica</name>
    <dbReference type="NCBI Taxonomy" id="2741724"/>
    <lineage>
        <taxon>Archaea</taxon>
        <taxon>Methanobacteriati</taxon>
        <taxon>Methanobacteriota</taxon>
        <taxon>Stenosarchaea group</taxon>
        <taxon>Halobacteria</taxon>
        <taxon>Halobacteriales</taxon>
        <taxon>Natrialbaceae</taxon>
        <taxon>Haloterrigena</taxon>
    </lineage>
</organism>
<proteinExistence type="predicted"/>
<evidence type="ECO:0000313" key="4">
    <source>
        <dbReference type="Proteomes" id="UP000728647"/>
    </source>
</evidence>
<reference evidence="2 5" key="1">
    <citation type="submission" date="2020-06" db="EMBL/GenBank/DDBJ databases">
        <title>Haloterrigena sp. nov., an extremely halophilic archaeon isolated from a saline sediment.</title>
        <authorList>
            <person name="Liu B.-B."/>
        </authorList>
    </citation>
    <scope>NUCLEOTIDE SEQUENCE</scope>
    <source>
        <strain evidence="2">SYSU A121-1</strain>
        <strain evidence="3 5">SYSU A558-1</strain>
    </source>
</reference>
<dbReference type="OrthoDB" id="194858at2157"/>
<evidence type="ECO:0000313" key="3">
    <source>
        <dbReference type="EMBL" id="NUC73365.1"/>
    </source>
</evidence>
<keyword evidence="5" id="KW-1185">Reference proteome</keyword>
<protein>
    <submittedName>
        <fullName evidence="2">Amphi-Trp domain-containing protein</fullName>
    </submittedName>
</protein>
<accession>A0A8J8GJJ3</accession>
<evidence type="ECO:0000313" key="5">
    <source>
        <dbReference type="Proteomes" id="UP001016761"/>
    </source>
</evidence>
<dbReference type="EMBL" id="JABUQZ010000001">
    <property type="protein sequence ID" value="NUC73365.1"/>
    <property type="molecule type" value="Genomic_DNA"/>
</dbReference>
<dbReference type="NCBIfam" id="TIGR04354">
    <property type="entry name" value="amphi-Trp"/>
    <property type="match status" value="1"/>
</dbReference>
<dbReference type="InterPro" id="IPR027598">
    <property type="entry name" value="Amphi-Trp_dom"/>
</dbReference>
<evidence type="ECO:0000313" key="2">
    <source>
        <dbReference type="EMBL" id="NUB90816.1"/>
    </source>
</evidence>
<gene>
    <name evidence="2" type="ORF">HT576_07250</name>
    <name evidence="3" type="ORF">HTZ84_13760</name>
</gene>
<dbReference type="Proteomes" id="UP000728647">
    <property type="component" value="Unassembled WGS sequence"/>
</dbReference>
<evidence type="ECO:0000259" key="1">
    <source>
        <dbReference type="Pfam" id="PF20068"/>
    </source>
</evidence>
<dbReference type="Pfam" id="PF20068">
    <property type="entry name" value="Amphi-Trp"/>
    <property type="match status" value="1"/>
</dbReference>
<comment type="caution">
    <text evidence="2">The sequence shown here is derived from an EMBL/GenBank/DDBJ whole genome shotgun (WGS) entry which is preliminary data.</text>
</comment>
<name>A0A8J8GJJ3_9EURY</name>
<dbReference type="EMBL" id="JABURA010000001">
    <property type="protein sequence ID" value="NUB90816.1"/>
    <property type="molecule type" value="Genomic_DNA"/>
</dbReference>
<dbReference type="Proteomes" id="UP001016761">
    <property type="component" value="Unassembled WGS sequence"/>
</dbReference>
<dbReference type="AlphaFoldDB" id="A0A8J8GJJ3"/>
<feature type="domain" description="Amphi-Trp" evidence="1">
    <location>
        <begin position="22"/>
        <end position="96"/>
    </location>
</feature>
<sequence length="100" mass="11805">MSDRVTLPEDRDRDRRTITDGFFEREVYLSRQETAAFLRELADQLEADTRVTVAGSTWEIPFEYRDPVEVEIEFASKRERELEIELEFTERGEGSDLSVR</sequence>